<sequence>MKKIKMDILAKSKGRTFIFLFNYFQQSYGCIEDNPRIKDLFLDFIVELMDKGELRLAYKGEYLIGSHREQVDTLKKAWPTHYNEDDPLFDIDNLWWYAYAPAGPVWIYENGDLIWECPA</sequence>
<dbReference type="AlphaFoldDB" id="A0A1W1UUT1"/>
<dbReference type="SUPFAM" id="SSF160472">
    <property type="entry name" value="NMB0513-like"/>
    <property type="match status" value="1"/>
</dbReference>
<protein>
    <recommendedName>
        <fullName evidence="3">DUF596 domain-containing protein</fullName>
    </recommendedName>
</protein>
<name>A0A1W1UUT1_9PAST</name>
<dbReference type="InterPro" id="IPR007670">
    <property type="entry name" value="DUF596"/>
</dbReference>
<evidence type="ECO:0000313" key="2">
    <source>
        <dbReference type="Proteomes" id="UP000192408"/>
    </source>
</evidence>
<dbReference type="RefSeq" id="WP_084256978.1">
    <property type="nucleotide sequence ID" value="NZ_FWWV01000014.1"/>
</dbReference>
<evidence type="ECO:0008006" key="3">
    <source>
        <dbReference type="Google" id="ProtNLM"/>
    </source>
</evidence>
<evidence type="ECO:0000313" key="1">
    <source>
        <dbReference type="EMBL" id="SMB84474.1"/>
    </source>
</evidence>
<reference evidence="2" key="1">
    <citation type="submission" date="2017-04" db="EMBL/GenBank/DDBJ databases">
        <authorList>
            <person name="Varghese N."/>
            <person name="Submissions S."/>
        </authorList>
    </citation>
    <scope>NUCLEOTIDE SEQUENCE [LARGE SCALE GENOMIC DNA]</scope>
    <source>
        <strain evidence="2">DSM 23072</strain>
    </source>
</reference>
<accession>A0A1W1UUT1</accession>
<dbReference type="Pfam" id="PF04591">
    <property type="entry name" value="DUF596"/>
    <property type="match status" value="1"/>
</dbReference>
<dbReference type="Proteomes" id="UP000192408">
    <property type="component" value="Unassembled WGS sequence"/>
</dbReference>
<organism evidence="1 2">
    <name type="scientific">Pasteurella testudinis DSM 23072</name>
    <dbReference type="NCBI Taxonomy" id="1122938"/>
    <lineage>
        <taxon>Bacteria</taxon>
        <taxon>Pseudomonadati</taxon>
        <taxon>Pseudomonadota</taxon>
        <taxon>Gammaproteobacteria</taxon>
        <taxon>Pasteurellales</taxon>
        <taxon>Pasteurellaceae</taxon>
        <taxon>Pasteurella</taxon>
    </lineage>
</organism>
<gene>
    <name evidence="1" type="ORF">SAMN05660772_02294</name>
</gene>
<dbReference type="Gene3D" id="1.10.3510.10">
    <property type="entry name" value="NMB0513-like"/>
    <property type="match status" value="1"/>
</dbReference>
<proteinExistence type="predicted"/>
<dbReference type="EMBL" id="FWWV01000014">
    <property type="protein sequence ID" value="SMB84474.1"/>
    <property type="molecule type" value="Genomic_DNA"/>
</dbReference>
<keyword evidence="2" id="KW-1185">Reference proteome</keyword>
<dbReference type="InterPro" id="IPR023138">
    <property type="entry name" value="NMB0513-like_sf"/>
</dbReference>